<dbReference type="RefSeq" id="WP_066052670.1">
    <property type="nucleotide sequence ID" value="NZ_CP014223.1"/>
</dbReference>
<dbReference type="EMBL" id="FQUA01000003">
    <property type="protein sequence ID" value="SHE53931.1"/>
    <property type="molecule type" value="Genomic_DNA"/>
</dbReference>
<evidence type="ECO:0000313" key="4">
    <source>
        <dbReference type="Proteomes" id="UP000068026"/>
    </source>
</evidence>
<proteinExistence type="predicted"/>
<dbReference type="KEGG" id="cpro:CPRO_26640"/>
<protein>
    <submittedName>
        <fullName evidence="3">Uncharacterized protein</fullName>
    </submittedName>
</protein>
<evidence type="ECO:0000313" key="5">
    <source>
        <dbReference type="Proteomes" id="UP000184204"/>
    </source>
</evidence>
<reference evidence="5" key="4">
    <citation type="submission" date="2016-11" db="EMBL/GenBank/DDBJ databases">
        <authorList>
            <person name="Jaros S."/>
            <person name="Januszkiewicz K."/>
            <person name="Wedrychowicz H."/>
        </authorList>
    </citation>
    <scope>NUCLEOTIDE SEQUENCE [LARGE SCALE GENOMIC DNA]</scope>
    <source>
        <strain evidence="5">DSM 1682</strain>
    </source>
</reference>
<reference evidence="4" key="2">
    <citation type="submission" date="2016-01" db="EMBL/GenBank/DDBJ databases">
        <authorList>
            <person name="Poehlein A."/>
            <person name="Schlien K."/>
            <person name="Gottschalk G."/>
            <person name="Buckel W."/>
            <person name="Daniel R."/>
        </authorList>
    </citation>
    <scope>NUCLEOTIDE SEQUENCE [LARGE SCALE GENOMIC DNA]</scope>
    <source>
        <strain evidence="4">X2</strain>
    </source>
</reference>
<reference evidence="2 4" key="1">
    <citation type="journal article" date="2016" name="Genome Announc.">
        <title>Complete Genome Sequence of the Amino Acid-Fermenting Clostridium propionicum X2 (DSM 1682).</title>
        <authorList>
            <person name="Poehlein A."/>
            <person name="Schlien K."/>
            <person name="Chowdhury N.P."/>
            <person name="Gottschalk G."/>
            <person name="Buckel W."/>
            <person name="Daniel R."/>
        </authorList>
    </citation>
    <scope>NUCLEOTIDE SEQUENCE [LARGE SCALE GENOMIC DNA]</scope>
    <source>
        <strain evidence="2 4">X2</strain>
    </source>
</reference>
<organism evidence="3 5">
    <name type="scientific">Anaerotignum propionicum DSM 1682</name>
    <dbReference type="NCBI Taxonomy" id="991789"/>
    <lineage>
        <taxon>Bacteria</taxon>
        <taxon>Bacillati</taxon>
        <taxon>Bacillota</taxon>
        <taxon>Clostridia</taxon>
        <taxon>Lachnospirales</taxon>
        <taxon>Anaerotignaceae</taxon>
        <taxon>Anaerotignum</taxon>
    </lineage>
</organism>
<evidence type="ECO:0000313" key="2">
    <source>
        <dbReference type="EMBL" id="AMJ42212.1"/>
    </source>
</evidence>
<sequence>MDEKDFCRKLDEDIDRSLETWDAYSYDEEKMSVLFRYLMSTYGEIIEGFCDELRVIQPYEKTALQAEAYRENVRKMLERLEGFRQNGYKNEGLLEYYLRQEQNDIIMDVDFTQLRLEIGFMEALSKHEKDEIIEKLGEMEEICSQVLLKRQKWDQLRKYLVWLSGKDVNIALKILPIFFKISKV</sequence>
<keyword evidence="1" id="KW-0175">Coiled coil</keyword>
<dbReference type="EMBL" id="CP014223">
    <property type="protein sequence ID" value="AMJ42212.1"/>
    <property type="molecule type" value="Genomic_DNA"/>
</dbReference>
<dbReference type="AlphaFoldDB" id="A0A0X8VAU5"/>
<gene>
    <name evidence="2" type="ORF">CPRO_26640</name>
    <name evidence="3" type="ORF">SAMN02745151_01029</name>
</gene>
<dbReference type="Proteomes" id="UP000068026">
    <property type="component" value="Chromosome"/>
</dbReference>
<accession>A0A0X8VAU5</accession>
<feature type="coiled-coil region" evidence="1">
    <location>
        <begin position="59"/>
        <end position="86"/>
    </location>
</feature>
<name>A0A0X8VAU5_ANAPI</name>
<dbReference type="Proteomes" id="UP000184204">
    <property type="component" value="Unassembled WGS sequence"/>
</dbReference>
<keyword evidence="4" id="KW-1185">Reference proteome</keyword>
<reference evidence="3" key="3">
    <citation type="submission" date="2016-11" db="EMBL/GenBank/DDBJ databases">
        <authorList>
            <person name="Varghese N."/>
            <person name="Submissions S."/>
        </authorList>
    </citation>
    <scope>NUCLEOTIDE SEQUENCE</scope>
    <source>
        <strain evidence="3">DSM 1682</strain>
    </source>
</reference>
<dbReference type="OrthoDB" id="2055505at2"/>
<evidence type="ECO:0000313" key="3">
    <source>
        <dbReference type="EMBL" id="SHE53931.1"/>
    </source>
</evidence>
<evidence type="ECO:0000256" key="1">
    <source>
        <dbReference type="SAM" id="Coils"/>
    </source>
</evidence>